<evidence type="ECO:0000313" key="2">
    <source>
        <dbReference type="EMBL" id="SEQ29346.1"/>
    </source>
</evidence>
<keyword evidence="1" id="KW-1133">Transmembrane helix</keyword>
<dbReference type="EMBL" id="FOGC01000002">
    <property type="protein sequence ID" value="SEQ29346.1"/>
    <property type="molecule type" value="Genomic_DNA"/>
</dbReference>
<name>A0A1H9EUB7_9GAMM</name>
<dbReference type="STRING" id="988801.SAMN05216522_10263"/>
<organism evidence="2 3">
    <name type="scientific">Rosenbergiella nectarea</name>
    <dbReference type="NCBI Taxonomy" id="988801"/>
    <lineage>
        <taxon>Bacteria</taxon>
        <taxon>Pseudomonadati</taxon>
        <taxon>Pseudomonadota</taxon>
        <taxon>Gammaproteobacteria</taxon>
        <taxon>Enterobacterales</taxon>
        <taxon>Erwiniaceae</taxon>
        <taxon>Rosenbergiella</taxon>
    </lineage>
</organism>
<dbReference type="Proteomes" id="UP000242515">
    <property type="component" value="Unassembled WGS sequence"/>
</dbReference>
<evidence type="ECO:0000256" key="1">
    <source>
        <dbReference type="SAM" id="Phobius"/>
    </source>
</evidence>
<dbReference type="InterPro" id="IPR010699">
    <property type="entry name" value="DUF1275"/>
</dbReference>
<reference evidence="3" key="1">
    <citation type="submission" date="2016-10" db="EMBL/GenBank/DDBJ databases">
        <authorList>
            <person name="Varghese N."/>
            <person name="Submissions S."/>
        </authorList>
    </citation>
    <scope>NUCLEOTIDE SEQUENCE [LARGE SCALE GENOMIC DNA]</scope>
    <source>
        <strain evidence="3">8N4</strain>
    </source>
</reference>
<dbReference type="PANTHER" id="PTHR37314:SF4">
    <property type="entry name" value="UPF0700 TRANSMEMBRANE PROTEIN YOAK"/>
    <property type="match status" value="1"/>
</dbReference>
<dbReference type="AlphaFoldDB" id="A0A1H9EUB7"/>
<protein>
    <submittedName>
        <fullName evidence="2">Uncharacterized membrane protein YoaK, UPF0700 family</fullName>
    </submittedName>
</protein>
<sequence>MLIDKKSGRTGNEDRQLAVALAGCAGMLNVLALGAFGLFPSNMTGNATQLSQELLQWNKLEMIPLILLLTCFLSGAFTSRVAVSFAKKVNLRTIYAHILLVEGVLLIAPVVVGFWYPQDLQHGYYLFGLSFLLGVHNATSTQLSQGKVRTTHVTGTLTDAGIVLANLLLHPIMRYPPAQMKQFRYLLSVYFTSFISFFIGGLIGILGYEWFGMKAFILAGSILLAVSLLTLIRVLCRKRTKAFQGCTLQR</sequence>
<keyword evidence="1" id="KW-0812">Transmembrane</keyword>
<feature type="transmembrane region" description="Helical" evidence="1">
    <location>
        <begin position="62"/>
        <end position="83"/>
    </location>
</feature>
<proteinExistence type="predicted"/>
<keyword evidence="3" id="KW-1185">Reference proteome</keyword>
<dbReference type="OrthoDB" id="270162at2"/>
<accession>A0A1H9EUB7</accession>
<feature type="transmembrane region" description="Helical" evidence="1">
    <location>
        <begin position="20"/>
        <end position="42"/>
    </location>
</feature>
<dbReference type="RefSeq" id="WP_092672650.1">
    <property type="nucleotide sequence ID" value="NZ_FOGC01000002.1"/>
</dbReference>
<dbReference type="Pfam" id="PF06912">
    <property type="entry name" value="DUF1275"/>
    <property type="match status" value="1"/>
</dbReference>
<dbReference type="PANTHER" id="PTHR37314">
    <property type="entry name" value="SLR0142 PROTEIN"/>
    <property type="match status" value="1"/>
</dbReference>
<feature type="transmembrane region" description="Helical" evidence="1">
    <location>
        <begin position="183"/>
        <end position="208"/>
    </location>
</feature>
<evidence type="ECO:0000313" key="3">
    <source>
        <dbReference type="Proteomes" id="UP000242515"/>
    </source>
</evidence>
<gene>
    <name evidence="2" type="ORF">SAMN05216522_10263</name>
</gene>
<feature type="transmembrane region" description="Helical" evidence="1">
    <location>
        <begin position="95"/>
        <end position="116"/>
    </location>
</feature>
<keyword evidence="1" id="KW-0472">Membrane</keyword>
<feature type="transmembrane region" description="Helical" evidence="1">
    <location>
        <begin position="214"/>
        <end position="235"/>
    </location>
</feature>